<keyword evidence="2" id="KW-1185">Reference proteome</keyword>
<evidence type="ECO:0000313" key="1">
    <source>
        <dbReference type="EMBL" id="QDY44207.1"/>
    </source>
</evidence>
<dbReference type="KEGG" id="pdis:D8B20_17660"/>
<sequence length="82" mass="9661">MNTYRIRIAFRNPSGLTFRQLDEVLTQHRFHRAQPCDGLFRYSCEYQLESEEDLCRVCELAYSQACQVRGCPLILVEKTSQK</sequence>
<dbReference type="OrthoDB" id="6625197at2"/>
<dbReference type="Proteomes" id="UP000319411">
    <property type="component" value="Plasmid unnamed1"/>
</dbReference>
<proteinExistence type="predicted"/>
<dbReference type="RefSeq" id="WP_145891608.1">
    <property type="nucleotide sequence ID" value="NZ_CP032703.1"/>
</dbReference>
<reference evidence="1 2" key="1">
    <citation type="submission" date="2018-10" db="EMBL/GenBank/DDBJ databases">
        <title>Genome Sequencing of Pantoea dispersa DSM 32899.</title>
        <authorList>
            <person name="Nawrath M."/>
            <person name="Ottenheim C."/>
            <person name="Wilm A."/>
            <person name="Zimmermann W."/>
            <person name="Wu J.C."/>
        </authorList>
    </citation>
    <scope>NUCLEOTIDE SEQUENCE [LARGE SCALE GENOMIC DNA]</scope>
    <source>
        <strain evidence="1 2">DSM 32899</strain>
        <plasmid evidence="1 2">unnamed1</plasmid>
    </source>
</reference>
<accession>A0A518XJ41</accession>
<keyword evidence="1" id="KW-0614">Plasmid</keyword>
<name>A0A518XJ41_9GAMM</name>
<gene>
    <name evidence="1" type="ORF">D8B20_17660</name>
</gene>
<protein>
    <submittedName>
        <fullName evidence="1">Uncharacterized protein</fullName>
    </submittedName>
</protein>
<dbReference type="AlphaFoldDB" id="A0A518XJ41"/>
<dbReference type="EMBL" id="CP032703">
    <property type="protein sequence ID" value="QDY44207.1"/>
    <property type="molecule type" value="Genomic_DNA"/>
</dbReference>
<geneLocation type="plasmid" evidence="1 2">
    <name>unnamed1</name>
</geneLocation>
<evidence type="ECO:0000313" key="2">
    <source>
        <dbReference type="Proteomes" id="UP000319411"/>
    </source>
</evidence>
<organism evidence="1 2">
    <name type="scientific">Candidatus Pantoea soli</name>
    <dbReference type="NCBI Taxonomy" id="3098669"/>
    <lineage>
        <taxon>Bacteria</taxon>
        <taxon>Pseudomonadati</taxon>
        <taxon>Pseudomonadota</taxon>
        <taxon>Gammaproteobacteria</taxon>
        <taxon>Enterobacterales</taxon>
        <taxon>Erwiniaceae</taxon>
        <taxon>Pantoea</taxon>
    </lineage>
</organism>